<keyword evidence="9" id="KW-1185">Reference proteome</keyword>
<keyword evidence="5" id="KW-0812">Transmembrane</keyword>
<keyword evidence="3" id="KW-0274">FAD</keyword>
<comment type="caution">
    <text evidence="8">The sequence shown here is derived from an EMBL/GenBank/DDBJ whole genome shotgun (WGS) entry which is preliminary data.</text>
</comment>
<gene>
    <name evidence="8" type="primary">FAO2</name>
    <name evidence="8" type="ORF">KSP40_PGU017528</name>
</gene>
<accession>A0ABR2M3D7</accession>
<feature type="domain" description="Glucose-methanol-choline oxidoreductase N-terminal" evidence="6">
    <location>
        <begin position="205"/>
        <end position="428"/>
    </location>
</feature>
<evidence type="ECO:0000259" key="7">
    <source>
        <dbReference type="Pfam" id="PF00890"/>
    </source>
</evidence>
<evidence type="ECO:0000256" key="1">
    <source>
        <dbReference type="ARBA" id="ARBA00010790"/>
    </source>
</evidence>
<feature type="transmembrane region" description="Helical" evidence="5">
    <location>
        <begin position="15"/>
        <end position="35"/>
    </location>
</feature>
<organism evidence="8 9">
    <name type="scientific">Platanthera guangdongensis</name>
    <dbReference type="NCBI Taxonomy" id="2320717"/>
    <lineage>
        <taxon>Eukaryota</taxon>
        <taxon>Viridiplantae</taxon>
        <taxon>Streptophyta</taxon>
        <taxon>Embryophyta</taxon>
        <taxon>Tracheophyta</taxon>
        <taxon>Spermatophyta</taxon>
        <taxon>Magnoliopsida</taxon>
        <taxon>Liliopsida</taxon>
        <taxon>Asparagales</taxon>
        <taxon>Orchidaceae</taxon>
        <taxon>Orchidoideae</taxon>
        <taxon>Orchideae</taxon>
        <taxon>Orchidinae</taxon>
        <taxon>Platanthera</taxon>
    </lineage>
</organism>
<keyword evidence="5" id="KW-1133">Transmembrane helix</keyword>
<evidence type="ECO:0000256" key="2">
    <source>
        <dbReference type="ARBA" id="ARBA00022630"/>
    </source>
</evidence>
<evidence type="ECO:0000313" key="9">
    <source>
        <dbReference type="Proteomes" id="UP001412067"/>
    </source>
</evidence>
<dbReference type="Proteomes" id="UP001412067">
    <property type="component" value="Unassembled WGS sequence"/>
</dbReference>
<evidence type="ECO:0000256" key="5">
    <source>
        <dbReference type="SAM" id="Phobius"/>
    </source>
</evidence>
<dbReference type="SUPFAM" id="SSF51905">
    <property type="entry name" value="FAD/NAD(P)-binding domain"/>
    <property type="match status" value="1"/>
</dbReference>
<feature type="transmembrane region" description="Helical" evidence="5">
    <location>
        <begin position="625"/>
        <end position="648"/>
    </location>
</feature>
<dbReference type="Gene3D" id="3.50.50.60">
    <property type="entry name" value="FAD/NAD(P)-binding domain"/>
    <property type="match status" value="1"/>
</dbReference>
<protein>
    <submittedName>
        <fullName evidence="8">Long-chain-alcohol oxidase FAO2</fullName>
    </submittedName>
</protein>
<dbReference type="Pfam" id="PF00732">
    <property type="entry name" value="GMC_oxred_N"/>
    <property type="match status" value="1"/>
</dbReference>
<keyword evidence="5" id="KW-0472">Membrane</keyword>
<feature type="domain" description="FAD-dependent oxidoreductase 2 FAD-binding" evidence="7">
    <location>
        <begin position="159"/>
        <end position="194"/>
    </location>
</feature>
<sequence length="765" mass="84737">MAKRGQKEATLVVKIVLWLLTFRLGTLLLCGFSCLRRGFPLVDKFSDMTLQRREDVLKKWNREKIFIPLRIVFLVVKSFCFTIFFSMTNEDSENVSWKAIGYRVQKDENPQKTEKQRPLERGIVETLHENDSSLITAMAEKGLEVKADTLQNLHVVECDAVIVGSGCGGGVAAAVLATSGHKVIVLEKGNYFTSEDYTSLEAPAMDQMYESGGVLPTLDARMMILAGSTVGGGSAVNWSACIKTPDHVLHEWAEDLNLPIFQSSEYFSAMDQVCERLGVTESCKKEGFQNRVLRKGCQNLGLEVEFVPRNSSENHYCGSCCYGCRSGEKKGTDTTWLVDAVNHGAVILTGCKAQNFLFENIQSVERKKKKKKCVGLIARSLGKDMKKSIRIQAKVTISACGSLLTPPLMIASGLQNPNIGKNLHLHPVAFVWGYFPDSVPDIKGAKFEGGIITSLHRPKGSRVIIETPAIGPAAFSSLIPWVSGIDMKNRMTKYGRTAHLFALVRDRGSGIVLKEGRIEYSLDPRDEEEIREGLRASLRILIAAGAEEVGTHRSDGQRWSCAGAGEAEVEEMLEEMGPRFRRLASRKDYIIDCDLPDMPTSGGGGGGRFGGQVQRQSLLTRAVNAVFSFVRLAEFEILFLFFFVIAFLKFKDLSLSILNCDLGYLSELVLFNFCVRVRRLPPEIHLLLDSSRMPNGLHLFVIMPGRNELLHRVHLRQIDAPSVAPQCPVRPRLLFSAVLADACVIHSKFLGSIAQKIENIGEDVA</sequence>
<name>A0ABR2M3D7_9ASPA</name>
<evidence type="ECO:0000259" key="6">
    <source>
        <dbReference type="Pfam" id="PF00732"/>
    </source>
</evidence>
<proteinExistence type="inferred from homology"/>
<dbReference type="PANTHER" id="PTHR46056:SF12">
    <property type="entry name" value="LONG-CHAIN-ALCOHOL OXIDASE"/>
    <property type="match status" value="1"/>
</dbReference>
<dbReference type="InterPro" id="IPR000172">
    <property type="entry name" value="GMC_OxRdtase_N"/>
</dbReference>
<keyword evidence="4" id="KW-0560">Oxidoreductase</keyword>
<dbReference type="PANTHER" id="PTHR46056">
    <property type="entry name" value="LONG-CHAIN-ALCOHOL OXIDASE"/>
    <property type="match status" value="1"/>
</dbReference>
<dbReference type="InterPro" id="IPR003953">
    <property type="entry name" value="FAD-dep_OxRdtase_2_FAD-bd"/>
</dbReference>
<evidence type="ECO:0000256" key="3">
    <source>
        <dbReference type="ARBA" id="ARBA00022827"/>
    </source>
</evidence>
<keyword evidence="2" id="KW-0285">Flavoprotein</keyword>
<comment type="similarity">
    <text evidence="1">Belongs to the GMC oxidoreductase family.</text>
</comment>
<dbReference type="Pfam" id="PF00890">
    <property type="entry name" value="FAD_binding_2"/>
    <property type="match status" value="1"/>
</dbReference>
<reference evidence="8 9" key="1">
    <citation type="journal article" date="2022" name="Nat. Plants">
        <title>Genomes of leafy and leafless Platanthera orchids illuminate the evolution of mycoheterotrophy.</title>
        <authorList>
            <person name="Li M.H."/>
            <person name="Liu K.W."/>
            <person name="Li Z."/>
            <person name="Lu H.C."/>
            <person name="Ye Q.L."/>
            <person name="Zhang D."/>
            <person name="Wang J.Y."/>
            <person name="Li Y.F."/>
            <person name="Zhong Z.M."/>
            <person name="Liu X."/>
            <person name="Yu X."/>
            <person name="Liu D.K."/>
            <person name="Tu X.D."/>
            <person name="Liu B."/>
            <person name="Hao Y."/>
            <person name="Liao X.Y."/>
            <person name="Jiang Y.T."/>
            <person name="Sun W.H."/>
            <person name="Chen J."/>
            <person name="Chen Y.Q."/>
            <person name="Ai Y."/>
            <person name="Zhai J.W."/>
            <person name="Wu S.S."/>
            <person name="Zhou Z."/>
            <person name="Hsiao Y.Y."/>
            <person name="Wu W.L."/>
            <person name="Chen Y.Y."/>
            <person name="Lin Y.F."/>
            <person name="Hsu J.L."/>
            <person name="Li C.Y."/>
            <person name="Wang Z.W."/>
            <person name="Zhao X."/>
            <person name="Zhong W.Y."/>
            <person name="Ma X.K."/>
            <person name="Ma L."/>
            <person name="Huang J."/>
            <person name="Chen G.Z."/>
            <person name="Huang M.Z."/>
            <person name="Huang L."/>
            <person name="Peng D.H."/>
            <person name="Luo Y.B."/>
            <person name="Zou S.Q."/>
            <person name="Chen S.P."/>
            <person name="Lan S."/>
            <person name="Tsai W.C."/>
            <person name="Van de Peer Y."/>
            <person name="Liu Z.J."/>
        </authorList>
    </citation>
    <scope>NUCLEOTIDE SEQUENCE [LARGE SCALE GENOMIC DNA]</scope>
    <source>
        <strain evidence="8">Lor288</strain>
    </source>
</reference>
<dbReference type="EMBL" id="JBBWWR010000012">
    <property type="protein sequence ID" value="KAK8958115.1"/>
    <property type="molecule type" value="Genomic_DNA"/>
</dbReference>
<evidence type="ECO:0000256" key="4">
    <source>
        <dbReference type="ARBA" id="ARBA00023002"/>
    </source>
</evidence>
<dbReference type="InterPro" id="IPR036188">
    <property type="entry name" value="FAD/NAD-bd_sf"/>
</dbReference>
<evidence type="ECO:0000313" key="8">
    <source>
        <dbReference type="EMBL" id="KAK8958115.1"/>
    </source>
</evidence>
<feature type="transmembrane region" description="Helical" evidence="5">
    <location>
        <begin position="67"/>
        <end position="87"/>
    </location>
</feature>